<evidence type="ECO:0000313" key="2">
    <source>
        <dbReference type="EMBL" id="MCD7462397.1"/>
    </source>
</evidence>
<proteinExistence type="predicted"/>
<comment type="caution">
    <text evidence="2">The sequence shown here is derived from an EMBL/GenBank/DDBJ whole genome shotgun (WGS) entry which is preliminary data.</text>
</comment>
<evidence type="ECO:0000256" key="1">
    <source>
        <dbReference type="SAM" id="MobiDB-lite"/>
    </source>
</evidence>
<gene>
    <name evidence="2" type="ORF">HAX54_048416</name>
</gene>
<feature type="non-terminal residue" evidence="2">
    <location>
        <position position="1"/>
    </location>
</feature>
<reference evidence="2 3" key="1">
    <citation type="journal article" date="2021" name="BMC Genomics">
        <title>Datura genome reveals duplications of psychoactive alkaloid biosynthetic genes and high mutation rate following tissue culture.</title>
        <authorList>
            <person name="Rajewski A."/>
            <person name="Carter-House D."/>
            <person name="Stajich J."/>
            <person name="Litt A."/>
        </authorList>
    </citation>
    <scope>NUCLEOTIDE SEQUENCE [LARGE SCALE GENOMIC DNA]</scope>
    <source>
        <strain evidence="2">AR-01</strain>
    </source>
</reference>
<feature type="region of interest" description="Disordered" evidence="1">
    <location>
        <begin position="88"/>
        <end position="107"/>
    </location>
</feature>
<name>A0ABS8STT7_DATST</name>
<feature type="compositionally biased region" description="Polar residues" evidence="1">
    <location>
        <begin position="90"/>
        <end position="104"/>
    </location>
</feature>
<dbReference type="Proteomes" id="UP000823775">
    <property type="component" value="Unassembled WGS sequence"/>
</dbReference>
<evidence type="ECO:0000313" key="3">
    <source>
        <dbReference type="Proteomes" id="UP000823775"/>
    </source>
</evidence>
<dbReference type="EMBL" id="JACEIK010000799">
    <property type="protein sequence ID" value="MCD7462397.1"/>
    <property type="molecule type" value="Genomic_DNA"/>
</dbReference>
<accession>A0ABS8STT7</accession>
<protein>
    <submittedName>
        <fullName evidence="2">Uncharacterized protein</fullName>
    </submittedName>
</protein>
<organism evidence="2 3">
    <name type="scientific">Datura stramonium</name>
    <name type="common">Jimsonweed</name>
    <name type="synonym">Common thornapple</name>
    <dbReference type="NCBI Taxonomy" id="4076"/>
    <lineage>
        <taxon>Eukaryota</taxon>
        <taxon>Viridiplantae</taxon>
        <taxon>Streptophyta</taxon>
        <taxon>Embryophyta</taxon>
        <taxon>Tracheophyta</taxon>
        <taxon>Spermatophyta</taxon>
        <taxon>Magnoliopsida</taxon>
        <taxon>eudicotyledons</taxon>
        <taxon>Gunneridae</taxon>
        <taxon>Pentapetalae</taxon>
        <taxon>asterids</taxon>
        <taxon>lamiids</taxon>
        <taxon>Solanales</taxon>
        <taxon>Solanaceae</taxon>
        <taxon>Solanoideae</taxon>
        <taxon>Datureae</taxon>
        <taxon>Datura</taxon>
    </lineage>
</organism>
<sequence>LDTHRELRGIKNKKKQKHKLQRNECNKYHRDTSTLEIKDVHDKVQEASLNYGENKLPQEQAVIGPEYPWYMRLYGRGVTKSILNGKGHYESSSSATDESMQKQNGGNGRVDALCTQSLQSVVQPVNRPSAGSNNQVSHREVFLIDVQTPFRFHPSEAANEELAQSLLEQGFDLIS</sequence>
<keyword evidence="3" id="KW-1185">Reference proteome</keyword>